<dbReference type="CDD" id="cd11572">
    <property type="entry name" value="RlmI_M_like"/>
    <property type="match status" value="1"/>
</dbReference>
<dbReference type="SUPFAM" id="SSF88697">
    <property type="entry name" value="PUA domain-like"/>
    <property type="match status" value="1"/>
</dbReference>
<dbReference type="InterPro" id="IPR041532">
    <property type="entry name" value="RlmI-like_PUA"/>
</dbReference>
<evidence type="ECO:0000256" key="3">
    <source>
        <dbReference type="ARBA" id="ARBA00022552"/>
    </source>
</evidence>
<evidence type="ECO:0000256" key="2">
    <source>
        <dbReference type="ARBA" id="ARBA00022490"/>
    </source>
</evidence>
<proteinExistence type="inferred from homology"/>
<evidence type="ECO:0000259" key="9">
    <source>
        <dbReference type="SMART" id="SM00359"/>
    </source>
</evidence>
<dbReference type="GO" id="GO:0005737">
    <property type="term" value="C:cytoplasm"/>
    <property type="evidence" value="ECO:0007669"/>
    <property type="project" value="UniProtKB-SubCell"/>
</dbReference>
<dbReference type="Gene3D" id="2.30.130.10">
    <property type="entry name" value="PUA domain"/>
    <property type="match status" value="1"/>
</dbReference>
<keyword evidence="2" id="KW-0963">Cytoplasm</keyword>
<evidence type="ECO:0000256" key="1">
    <source>
        <dbReference type="ARBA" id="ARBA00004496"/>
    </source>
</evidence>
<dbReference type="InterPro" id="IPR036974">
    <property type="entry name" value="PUA_sf"/>
</dbReference>
<dbReference type="EMBL" id="VSSQ01001577">
    <property type="protein sequence ID" value="MPM09502.1"/>
    <property type="molecule type" value="Genomic_DNA"/>
</dbReference>
<dbReference type="Pfam" id="PF10672">
    <property type="entry name" value="Methyltrans_SAM"/>
    <property type="match status" value="1"/>
</dbReference>
<name>A0A644X053_9ZZZZ</name>
<dbReference type="InterPro" id="IPR015947">
    <property type="entry name" value="PUA-like_sf"/>
</dbReference>
<keyword evidence="4 10" id="KW-0489">Methyltransferase</keyword>
<comment type="subcellular location">
    <subcellularLocation>
        <location evidence="1">Cytoplasm</location>
    </subcellularLocation>
</comment>
<keyword evidence="5 10" id="KW-0808">Transferase</keyword>
<protein>
    <submittedName>
        <fullName evidence="10">Ribosomal RNA large subunit methyltransferase I</fullName>
        <ecNumber evidence="10">2.1.1.191</ecNumber>
    </submittedName>
</protein>
<dbReference type="AlphaFoldDB" id="A0A644X053"/>
<dbReference type="PROSITE" id="PS50890">
    <property type="entry name" value="PUA"/>
    <property type="match status" value="1"/>
</dbReference>
<comment type="similarity">
    <text evidence="8">Belongs to the methyltransferase superfamily. RlmI family.</text>
</comment>
<dbReference type="GO" id="GO:0008168">
    <property type="term" value="F:methyltransferase activity"/>
    <property type="evidence" value="ECO:0007669"/>
    <property type="project" value="UniProtKB-KW"/>
</dbReference>
<dbReference type="CDD" id="cd21153">
    <property type="entry name" value="PUA_RlmI"/>
    <property type="match status" value="1"/>
</dbReference>
<organism evidence="10">
    <name type="scientific">bioreactor metagenome</name>
    <dbReference type="NCBI Taxonomy" id="1076179"/>
    <lineage>
        <taxon>unclassified sequences</taxon>
        <taxon>metagenomes</taxon>
        <taxon>ecological metagenomes</taxon>
    </lineage>
</organism>
<sequence length="396" mass="43308">MKYPSLILRPGRDRSVLQRHPWVYASAIDSIGGKPQAGDTVYIRNSSGEPLALAAFSPVSQIRARIWTWDTEASIDRDFLTQRLQQAIDLRAQVIPSGATTAMRLVHGESDGLPGLIVDRYNNTLVLQVLTAGMEAKKALLVELLQDLTGCKQIIERSDVDVRELEGLEPTKGLLAGEPIPEPLVIEENGMKFRVDLEGGQKTGFFVDQRDNRQLLRQMAQGKSVLNCFCYTGAFSVYAFAGGARSVLSMDSSEPAMSEVQHNLQLNGFGDRDSELMTADVFTALRKFRDSRRSFDVIILDPPKFAPTSAQAEKAARGYKDINLLAFKLLNPGGMLFTFSCSGGVSRDLFQKIVAGAALDAGVDARIVAQLSQAGDHPIALNFPEGQYLKGLVCKI</sequence>
<dbReference type="GO" id="GO:0003723">
    <property type="term" value="F:RNA binding"/>
    <property type="evidence" value="ECO:0007669"/>
    <property type="project" value="UniProtKB-KW"/>
</dbReference>
<keyword evidence="6" id="KW-0949">S-adenosyl-L-methionine</keyword>
<dbReference type="Pfam" id="PF17785">
    <property type="entry name" value="PUA_3"/>
    <property type="match status" value="1"/>
</dbReference>
<evidence type="ECO:0000256" key="8">
    <source>
        <dbReference type="ARBA" id="ARBA00038091"/>
    </source>
</evidence>
<dbReference type="Gene3D" id="3.40.50.150">
    <property type="entry name" value="Vaccinia Virus protein VP39"/>
    <property type="match status" value="1"/>
</dbReference>
<keyword evidence="7" id="KW-0694">RNA-binding</keyword>
<evidence type="ECO:0000313" key="10">
    <source>
        <dbReference type="EMBL" id="MPM09502.1"/>
    </source>
</evidence>
<evidence type="ECO:0000256" key="4">
    <source>
        <dbReference type="ARBA" id="ARBA00022603"/>
    </source>
</evidence>
<evidence type="ECO:0000256" key="7">
    <source>
        <dbReference type="ARBA" id="ARBA00022884"/>
    </source>
</evidence>
<dbReference type="CDD" id="cd02440">
    <property type="entry name" value="AdoMet_MTases"/>
    <property type="match status" value="1"/>
</dbReference>
<dbReference type="PANTHER" id="PTHR42873">
    <property type="entry name" value="RIBOSOMAL RNA LARGE SUBUNIT METHYLTRANSFERASE"/>
    <property type="match status" value="1"/>
</dbReference>
<evidence type="ECO:0000256" key="5">
    <source>
        <dbReference type="ARBA" id="ARBA00022679"/>
    </source>
</evidence>
<dbReference type="SMART" id="SM00359">
    <property type="entry name" value="PUA"/>
    <property type="match status" value="1"/>
</dbReference>
<dbReference type="InterPro" id="IPR029063">
    <property type="entry name" value="SAM-dependent_MTases_sf"/>
</dbReference>
<dbReference type="SUPFAM" id="SSF53335">
    <property type="entry name" value="S-adenosyl-L-methionine-dependent methyltransferases"/>
    <property type="match status" value="1"/>
</dbReference>
<gene>
    <name evidence="10" type="primary">rlmI_11</name>
    <name evidence="10" type="ORF">SDC9_55820</name>
</gene>
<evidence type="ECO:0000256" key="6">
    <source>
        <dbReference type="ARBA" id="ARBA00022691"/>
    </source>
</evidence>
<feature type="domain" description="PUA" evidence="9">
    <location>
        <begin position="4"/>
        <end position="89"/>
    </location>
</feature>
<accession>A0A644X053</accession>
<keyword evidence="3" id="KW-0698">rRNA processing</keyword>
<dbReference type="InterPro" id="IPR019614">
    <property type="entry name" value="SAM-dep_methyl-trfase"/>
</dbReference>
<reference evidence="10" key="1">
    <citation type="submission" date="2019-08" db="EMBL/GenBank/DDBJ databases">
        <authorList>
            <person name="Kucharzyk K."/>
            <person name="Murdoch R.W."/>
            <person name="Higgins S."/>
            <person name="Loffler F."/>
        </authorList>
    </citation>
    <scope>NUCLEOTIDE SEQUENCE</scope>
</reference>
<dbReference type="EC" id="2.1.1.191" evidence="10"/>
<dbReference type="PANTHER" id="PTHR42873:SF1">
    <property type="entry name" value="S-ADENOSYLMETHIONINE-DEPENDENT METHYLTRANSFERASE DOMAIN-CONTAINING PROTEIN"/>
    <property type="match status" value="1"/>
</dbReference>
<dbReference type="InterPro" id="IPR002478">
    <property type="entry name" value="PUA"/>
</dbReference>
<dbReference type="GO" id="GO:0032259">
    <property type="term" value="P:methylation"/>
    <property type="evidence" value="ECO:0007669"/>
    <property type="project" value="UniProtKB-KW"/>
</dbReference>
<dbReference type="GO" id="GO:0006364">
    <property type="term" value="P:rRNA processing"/>
    <property type="evidence" value="ECO:0007669"/>
    <property type="project" value="UniProtKB-KW"/>
</dbReference>
<dbReference type="Gene3D" id="3.30.750.80">
    <property type="entry name" value="RNA methyltransferase domain (HRMD) like"/>
    <property type="match status" value="1"/>
</dbReference>
<comment type="caution">
    <text evidence="10">The sequence shown here is derived from an EMBL/GenBank/DDBJ whole genome shotgun (WGS) entry which is preliminary data.</text>
</comment>